<evidence type="ECO:0000256" key="1">
    <source>
        <dbReference type="SAM" id="Phobius"/>
    </source>
</evidence>
<reference evidence="2" key="1">
    <citation type="submission" date="2022-10" db="EMBL/GenBank/DDBJ databases">
        <authorList>
            <person name="Chen Y."/>
            <person name="Dougan E. K."/>
            <person name="Chan C."/>
            <person name="Rhodes N."/>
            <person name="Thang M."/>
        </authorList>
    </citation>
    <scope>NUCLEOTIDE SEQUENCE</scope>
</reference>
<protein>
    <submittedName>
        <fullName evidence="2">Uncharacterized protein</fullName>
    </submittedName>
</protein>
<evidence type="ECO:0000313" key="3">
    <source>
        <dbReference type="EMBL" id="CAL1149310.1"/>
    </source>
</evidence>
<reference evidence="3" key="2">
    <citation type="submission" date="2024-04" db="EMBL/GenBank/DDBJ databases">
        <authorList>
            <person name="Chen Y."/>
            <person name="Shah S."/>
            <person name="Dougan E. K."/>
            <person name="Thang M."/>
            <person name="Chan C."/>
        </authorList>
    </citation>
    <scope>NUCLEOTIDE SEQUENCE [LARGE SCALE GENOMIC DNA]</scope>
</reference>
<sequence length="207" mass="21836">MRRSSLAWTIATAHAAANCAKMAGCRNLIGGDQTRPILEGAQSFTEVDGSCQFGHVAKKHDCKPGPSCGYTLFDCTCISERAAEENSTGARNSRFLFGGTSGLVAVAILLCAWLWRRGRYKQPSKVAPTIGLPMTLGHSQSPFTGICIEQGPVIAEDHGTKKGAANCDCLTILLLVFLLGSLLIAGAAIFASGVGIHVGEYYNGCRV</sequence>
<comment type="caution">
    <text evidence="2">The sequence shown here is derived from an EMBL/GenBank/DDBJ whole genome shotgun (WGS) entry which is preliminary data.</text>
</comment>
<dbReference type="AlphaFoldDB" id="A0A9P1CR13"/>
<dbReference type="EMBL" id="CAMXCT020002135">
    <property type="protein sequence ID" value="CAL1149310.1"/>
    <property type="molecule type" value="Genomic_DNA"/>
</dbReference>
<accession>A0A9P1CR13</accession>
<feature type="transmembrane region" description="Helical" evidence="1">
    <location>
        <begin position="170"/>
        <end position="191"/>
    </location>
</feature>
<feature type="transmembrane region" description="Helical" evidence="1">
    <location>
        <begin position="95"/>
        <end position="115"/>
    </location>
</feature>
<keyword evidence="1" id="KW-0812">Transmembrane</keyword>
<keyword evidence="1" id="KW-0472">Membrane</keyword>
<evidence type="ECO:0000313" key="4">
    <source>
        <dbReference type="Proteomes" id="UP001152797"/>
    </source>
</evidence>
<proteinExistence type="predicted"/>
<evidence type="ECO:0000313" key="2">
    <source>
        <dbReference type="EMBL" id="CAI3995935.1"/>
    </source>
</evidence>
<keyword evidence="4" id="KW-1185">Reference proteome</keyword>
<name>A0A9P1CR13_9DINO</name>
<dbReference type="EMBL" id="CAMXCT030002135">
    <property type="protein sequence ID" value="CAL4783247.1"/>
    <property type="molecule type" value="Genomic_DNA"/>
</dbReference>
<organism evidence="2">
    <name type="scientific">Cladocopium goreaui</name>
    <dbReference type="NCBI Taxonomy" id="2562237"/>
    <lineage>
        <taxon>Eukaryota</taxon>
        <taxon>Sar</taxon>
        <taxon>Alveolata</taxon>
        <taxon>Dinophyceae</taxon>
        <taxon>Suessiales</taxon>
        <taxon>Symbiodiniaceae</taxon>
        <taxon>Cladocopium</taxon>
    </lineage>
</organism>
<dbReference type="EMBL" id="CAMXCT010002135">
    <property type="protein sequence ID" value="CAI3995935.1"/>
    <property type="molecule type" value="Genomic_DNA"/>
</dbReference>
<gene>
    <name evidence="2" type="ORF">C1SCF055_LOCUS22455</name>
</gene>
<dbReference type="Proteomes" id="UP001152797">
    <property type="component" value="Unassembled WGS sequence"/>
</dbReference>
<keyword evidence="1" id="KW-1133">Transmembrane helix</keyword>